<feature type="region of interest" description="Disordered" evidence="2">
    <location>
        <begin position="123"/>
        <end position="146"/>
    </location>
</feature>
<evidence type="ECO:0000313" key="3">
    <source>
        <dbReference type="EMBL" id="GFR46049.1"/>
    </source>
</evidence>
<dbReference type="EMBL" id="BMAR01000011">
    <property type="protein sequence ID" value="GFR46049.1"/>
    <property type="molecule type" value="Genomic_DNA"/>
</dbReference>
<evidence type="ECO:0000256" key="2">
    <source>
        <dbReference type="SAM" id="MobiDB-lite"/>
    </source>
</evidence>
<dbReference type="Proteomes" id="UP001054857">
    <property type="component" value="Unassembled WGS sequence"/>
</dbReference>
<comment type="similarity">
    <text evidence="1">Belongs to the TIP41 family.</text>
</comment>
<protein>
    <submittedName>
        <fullName evidence="3">Uncharacterized protein</fullName>
    </submittedName>
</protein>
<feature type="non-terminal residue" evidence="3">
    <location>
        <position position="1"/>
    </location>
</feature>
<dbReference type="InterPro" id="IPR007303">
    <property type="entry name" value="TIP41-like"/>
</dbReference>
<accession>A0AAD3DQ94</accession>
<dbReference type="GO" id="GO:0031929">
    <property type="term" value="P:TOR signaling"/>
    <property type="evidence" value="ECO:0007669"/>
    <property type="project" value="TreeGrafter"/>
</dbReference>
<proteinExistence type="inferred from homology"/>
<comment type="caution">
    <text evidence="3">The sequence shown here is derived from an EMBL/GenBank/DDBJ whole genome shotgun (WGS) entry which is preliminary data.</text>
</comment>
<reference evidence="3 4" key="1">
    <citation type="journal article" date="2021" name="Sci. Rep.">
        <title>Genome sequencing of the multicellular alga Astrephomene provides insights into convergent evolution of germ-soma differentiation.</title>
        <authorList>
            <person name="Yamashita S."/>
            <person name="Yamamoto K."/>
            <person name="Matsuzaki R."/>
            <person name="Suzuki S."/>
            <person name="Yamaguchi H."/>
            <person name="Hirooka S."/>
            <person name="Minakuchi Y."/>
            <person name="Miyagishima S."/>
            <person name="Kawachi M."/>
            <person name="Toyoda A."/>
            <person name="Nozaki H."/>
        </authorList>
    </citation>
    <scope>NUCLEOTIDE SEQUENCE [LARGE SCALE GENOMIC DNA]</scope>
    <source>
        <strain evidence="3 4">NIES-4017</strain>
    </source>
</reference>
<dbReference type="GO" id="GO:0005829">
    <property type="term" value="C:cytosol"/>
    <property type="evidence" value="ECO:0007669"/>
    <property type="project" value="TreeGrafter"/>
</dbReference>
<dbReference type="PANTHER" id="PTHR21021:SF16">
    <property type="entry name" value="TIP41-LIKE PROTEIN"/>
    <property type="match status" value="1"/>
</dbReference>
<dbReference type="InterPro" id="IPR051330">
    <property type="entry name" value="Phosphatase_reg/MetRdx"/>
</dbReference>
<feature type="compositionally biased region" description="Low complexity" evidence="2">
    <location>
        <begin position="130"/>
        <end position="139"/>
    </location>
</feature>
<organism evidence="3 4">
    <name type="scientific">Astrephomene gubernaculifera</name>
    <dbReference type="NCBI Taxonomy" id="47775"/>
    <lineage>
        <taxon>Eukaryota</taxon>
        <taxon>Viridiplantae</taxon>
        <taxon>Chlorophyta</taxon>
        <taxon>core chlorophytes</taxon>
        <taxon>Chlorophyceae</taxon>
        <taxon>CS clade</taxon>
        <taxon>Chlamydomonadales</taxon>
        <taxon>Astrephomenaceae</taxon>
        <taxon>Astrephomene</taxon>
    </lineage>
</organism>
<evidence type="ECO:0000313" key="4">
    <source>
        <dbReference type="Proteomes" id="UP001054857"/>
    </source>
</evidence>
<dbReference type="PANTHER" id="PTHR21021">
    <property type="entry name" value="GAF/PUTATIVE CYTOSKELETAL PROTEIN"/>
    <property type="match status" value="1"/>
</dbReference>
<dbReference type="Pfam" id="PF04176">
    <property type="entry name" value="TIP41"/>
    <property type="match status" value="1"/>
</dbReference>
<name>A0AAD3DQ94_9CHLO</name>
<gene>
    <name evidence="3" type="ORF">Agub_g7519</name>
</gene>
<evidence type="ECO:0000256" key="1">
    <source>
        <dbReference type="ARBA" id="ARBA00006658"/>
    </source>
</evidence>
<sequence length="146" mass="16448">MPGGEKVFRNQGWLIRTTKGPIMGDKDLDQYRKTLSVLVLPEMVFNRNRVELVHEASGTIISFNALDALMGWKNEDLPPLQVRVAQEWRKAREHEIEQQKAVQLTYDWTFTTPYTCTVVPPAGSCPPPSSSQQTPTHPVDGVDTTI</sequence>
<keyword evidence="4" id="KW-1185">Reference proteome</keyword>
<dbReference type="AlphaFoldDB" id="A0AAD3DQ94"/>